<evidence type="ECO:0000313" key="3">
    <source>
        <dbReference type="Proteomes" id="UP000243333"/>
    </source>
</evidence>
<keyword evidence="1" id="KW-0472">Membrane</keyword>
<dbReference type="PANTHER" id="PTHR41983:SF2">
    <property type="entry name" value="SHORT-CHAIN FATTY ACID TRANSPORTER-RELATED"/>
    <property type="match status" value="1"/>
</dbReference>
<protein>
    <submittedName>
        <fullName evidence="2">Short chain fatty acid transporter</fullName>
    </submittedName>
</protein>
<evidence type="ECO:0000313" key="2">
    <source>
        <dbReference type="EMBL" id="SDF87555.1"/>
    </source>
</evidence>
<proteinExistence type="predicted"/>
<dbReference type="AlphaFoldDB" id="A0A1G7PMP4"/>
<dbReference type="STRING" id="1123285.SAMN05660235_03012"/>
<organism evidence="2 3">
    <name type="scientific">Sporolituus thermophilus DSM 23256</name>
    <dbReference type="NCBI Taxonomy" id="1123285"/>
    <lineage>
        <taxon>Bacteria</taxon>
        <taxon>Bacillati</taxon>
        <taxon>Bacillota</taxon>
        <taxon>Negativicutes</taxon>
        <taxon>Selenomonadales</taxon>
        <taxon>Sporomusaceae</taxon>
        <taxon>Sporolituus</taxon>
    </lineage>
</organism>
<keyword evidence="1" id="KW-0812">Transmembrane</keyword>
<feature type="non-terminal residue" evidence="2">
    <location>
        <position position="1"/>
    </location>
</feature>
<dbReference type="EMBL" id="FNBU01000043">
    <property type="protein sequence ID" value="SDF87555.1"/>
    <property type="molecule type" value="Genomic_DNA"/>
</dbReference>
<sequence>LSNVIGYFIPSGGGKWAVEAPYIIQAGAALGVPHAKTVIAYSYGNDWVNLIQPFWALPFMSVVGLEFRDFVGYTFITWIVIGIIMLLGLTYIPF</sequence>
<feature type="transmembrane region" description="Helical" evidence="1">
    <location>
        <begin position="70"/>
        <end position="92"/>
    </location>
</feature>
<evidence type="ECO:0000256" key="1">
    <source>
        <dbReference type="SAM" id="Phobius"/>
    </source>
</evidence>
<dbReference type="RefSeq" id="WP_171904708.1">
    <property type="nucleotide sequence ID" value="NZ_FNBU01000043.1"/>
</dbReference>
<accession>A0A1G7PMP4</accession>
<dbReference type="GO" id="GO:0005886">
    <property type="term" value="C:plasma membrane"/>
    <property type="evidence" value="ECO:0007669"/>
    <property type="project" value="TreeGrafter"/>
</dbReference>
<gene>
    <name evidence="2" type="ORF">SAMN05660235_03012</name>
</gene>
<name>A0A1G7PMP4_9FIRM</name>
<keyword evidence="1" id="KW-1133">Transmembrane helix</keyword>
<dbReference type="PANTHER" id="PTHR41983">
    <property type="entry name" value="SHORT-CHAIN FATTY ACID TRANSPORTER-RELATED"/>
    <property type="match status" value="1"/>
</dbReference>
<dbReference type="InterPro" id="IPR006160">
    <property type="entry name" value="SCFA_transpt_AtoE"/>
</dbReference>
<dbReference type="Pfam" id="PF02667">
    <property type="entry name" value="SCFA_trans"/>
    <property type="match status" value="1"/>
</dbReference>
<keyword evidence="3" id="KW-1185">Reference proteome</keyword>
<reference evidence="3" key="1">
    <citation type="submission" date="2016-10" db="EMBL/GenBank/DDBJ databases">
        <authorList>
            <person name="Varghese N."/>
            <person name="Submissions S."/>
        </authorList>
    </citation>
    <scope>NUCLEOTIDE SEQUENCE [LARGE SCALE GENOMIC DNA]</scope>
    <source>
        <strain evidence="3">DSM 23256</strain>
    </source>
</reference>
<dbReference type="Proteomes" id="UP000243333">
    <property type="component" value="Unassembled WGS sequence"/>
</dbReference>